<dbReference type="Proteomes" id="UP001232755">
    <property type="component" value="Unassembled WGS sequence"/>
</dbReference>
<evidence type="ECO:0000313" key="3">
    <source>
        <dbReference type="Proteomes" id="UP001232755"/>
    </source>
</evidence>
<keyword evidence="3" id="KW-1185">Reference proteome</keyword>
<comment type="caution">
    <text evidence="2">The sequence shown here is derived from an EMBL/GenBank/DDBJ whole genome shotgun (WGS) entry which is preliminary data.</text>
</comment>
<feature type="compositionally biased region" description="Low complexity" evidence="1">
    <location>
        <begin position="170"/>
        <end position="195"/>
    </location>
</feature>
<dbReference type="EMBL" id="JAUSYP010000001">
    <property type="protein sequence ID" value="MDQ0753891.1"/>
    <property type="molecule type" value="Genomic_DNA"/>
</dbReference>
<evidence type="ECO:0008006" key="4">
    <source>
        <dbReference type="Google" id="ProtNLM"/>
    </source>
</evidence>
<dbReference type="Gene3D" id="3.40.50.300">
    <property type="entry name" value="P-loop containing nucleotide triphosphate hydrolases"/>
    <property type="match status" value="1"/>
</dbReference>
<proteinExistence type="predicted"/>
<feature type="region of interest" description="Disordered" evidence="1">
    <location>
        <begin position="257"/>
        <end position="316"/>
    </location>
</feature>
<evidence type="ECO:0000313" key="2">
    <source>
        <dbReference type="EMBL" id="MDQ0753891.1"/>
    </source>
</evidence>
<dbReference type="SUPFAM" id="SSF52540">
    <property type="entry name" value="P-loop containing nucleoside triphosphate hydrolases"/>
    <property type="match status" value="1"/>
</dbReference>
<accession>A0ABU0R2K4</accession>
<dbReference type="InterPro" id="IPR027417">
    <property type="entry name" value="P-loop_NTPase"/>
</dbReference>
<name>A0ABU0R2K4_9ACTN</name>
<feature type="region of interest" description="Disordered" evidence="1">
    <location>
        <begin position="144"/>
        <end position="195"/>
    </location>
</feature>
<evidence type="ECO:0000256" key="1">
    <source>
        <dbReference type="SAM" id="MobiDB-lite"/>
    </source>
</evidence>
<protein>
    <recommendedName>
        <fullName evidence="4">UDP-N-acetylglucosamine kinase</fullName>
    </recommendedName>
</protein>
<sequence>MSIRLPTTWHADTIAGVITSETPDCLIVTGMPGAGKSTVTRLVAERLPRSARLDGDFISRLIVSGRVYAGDSAQQAAVIVVDAVERQGHDAHLIASVQQGQIHPHAAVGVGYLDDVRALEGAAGGGVGHRLGLADVQLLCPEAAPAAPGRSSGAGGTRHGRRSWPPPPRSAGRSAAAARAAPDPAAPRAAARRNPPTGPRCLCPWSGVATAFLSPVPVTASAQRDLVEQPERLITPCPACRTALSWRPVPWASAALGRGPGWSTRRRRSTRRRAERRRGPWARDGAGSATGAGRRLPRSVGGKWVGKPQVDSTGRTSFSVLTPLLRTRFDKPQA</sequence>
<reference evidence="2 3" key="1">
    <citation type="submission" date="2023-07" db="EMBL/GenBank/DDBJ databases">
        <title>Comparative genomics of wheat-associated soil bacteria to identify genetic determinants of phenazine resistance.</title>
        <authorList>
            <person name="Mouncey N."/>
        </authorList>
    </citation>
    <scope>NUCLEOTIDE SEQUENCE [LARGE SCALE GENOMIC DNA]</scope>
    <source>
        <strain evidence="2 3">B3I12</strain>
    </source>
</reference>
<gene>
    <name evidence="2" type="ORF">QF034_008122</name>
</gene>
<organism evidence="2 3">
    <name type="scientific">Streptomyces africanus</name>
    <dbReference type="NCBI Taxonomy" id="231024"/>
    <lineage>
        <taxon>Bacteria</taxon>
        <taxon>Bacillati</taxon>
        <taxon>Actinomycetota</taxon>
        <taxon>Actinomycetes</taxon>
        <taxon>Kitasatosporales</taxon>
        <taxon>Streptomycetaceae</taxon>
        <taxon>Streptomyces</taxon>
    </lineage>
</organism>
<feature type="compositionally biased region" description="Basic residues" evidence="1">
    <location>
        <begin position="264"/>
        <end position="280"/>
    </location>
</feature>